<feature type="compositionally biased region" description="Polar residues" evidence="6">
    <location>
        <begin position="465"/>
        <end position="479"/>
    </location>
</feature>
<name>A0A507FHS8_9FUNG</name>
<keyword evidence="10" id="KW-1185">Reference proteome</keyword>
<protein>
    <recommendedName>
        <fullName evidence="8">SH3 domain-containing protein</fullName>
    </recommendedName>
</protein>
<feature type="repeat" description="WD" evidence="5">
    <location>
        <begin position="230"/>
        <end position="263"/>
    </location>
</feature>
<evidence type="ECO:0000256" key="2">
    <source>
        <dbReference type="ARBA" id="ARBA00022574"/>
    </source>
</evidence>
<dbReference type="GO" id="GO:1904263">
    <property type="term" value="P:positive regulation of TORC1 signaling"/>
    <property type="evidence" value="ECO:0007669"/>
    <property type="project" value="TreeGrafter"/>
</dbReference>
<dbReference type="GO" id="GO:0005774">
    <property type="term" value="C:vacuolar membrane"/>
    <property type="evidence" value="ECO:0007669"/>
    <property type="project" value="TreeGrafter"/>
</dbReference>
<dbReference type="SUPFAM" id="SSF50978">
    <property type="entry name" value="WD40 repeat-like"/>
    <property type="match status" value="1"/>
</dbReference>
<feature type="region of interest" description="Disordered" evidence="6">
    <location>
        <begin position="1591"/>
        <end position="1611"/>
    </location>
</feature>
<dbReference type="PROSITE" id="PS00678">
    <property type="entry name" value="WD_REPEATS_1"/>
    <property type="match status" value="3"/>
</dbReference>
<evidence type="ECO:0000256" key="6">
    <source>
        <dbReference type="SAM" id="MobiDB-lite"/>
    </source>
</evidence>
<dbReference type="InterPro" id="IPR001452">
    <property type="entry name" value="SH3_domain"/>
</dbReference>
<dbReference type="OrthoDB" id="311712at2759"/>
<feature type="region of interest" description="Disordered" evidence="6">
    <location>
        <begin position="614"/>
        <end position="640"/>
    </location>
</feature>
<keyword evidence="7" id="KW-1133">Transmembrane helix</keyword>
<dbReference type="PANTHER" id="PTHR46170">
    <property type="entry name" value="GATOR COMPLEX PROTEIN WDR59"/>
    <property type="match status" value="1"/>
</dbReference>
<sequence>MVTIVPLAEQLTSLSINPNGPQVVLAAKRGLFLLNLNDPFAPPTAFKHNTKWEVSDVAWNPHKDRAHWIASMSNQKVLIWNVDPSGAMRISNCFSSNASAGDNNPSPSADLVTSKSPGSSARQNTSHNAILPSAHPQSFQTSQNVELVLHSHKRAVSDFHWNPFRCDIIATCGYDNYVHVWDLRLRSGSDDGQEDGSSSVHGDKGAGSGRSAVVITKPRMSFCSWTAGATAVKWNRVSEYMLASSHDTDVHVWDLRNGSKEIKIINAAHTTKIYGIDWSPKNENELMTCSQDMTARFWNLADPRRCEGIINTSSPIWRARFTPFGNGIVTMPLRTDNELTIWSRENLNEPVAHFAGHTDVVKEFVWRKCGDSEYQLVTWSKDQTLRLWPIDSKIEAGIGHFKRRDSSNAVVTSMYGKAMQDTNPTPSQSVFPSPIDTQMASISAAMTERLEMDMPDSEAMLLETPTSANESGNTITPTRANRVPGLKKSNQELQSNERHAPRGGIPRLLSGSNRKRDPMGIENDTESISDAGSWRGVRGSASGNSLGSAFGAGAPVDEKIAKELSECARNIRTEYHMIVVENVDPLAKSISISIRHLHFEKSSIHVNISFNEEGTRSVPQSPLDGLKRPTPSSAGSVSMVGISDKSSNSAGLTLFPTFEIVKSGMVPMAERNQLSSRLSALTNYLAAKRIPPLNPCLKFLVFNDPNAGVPPSSTSFVQGAEHLISSGPSIPLTLAGKPSLARNISGVFGLTSVDQTEHEMKALRISISGGNGSKSASLGEDRLLGTSAISERSSVLTSGLSGLNPGSAGVTVAGMVSGSANSANPPIGSVNSTESKSAVLGVVSSCDEASTSDESEDQYELRRRKNYTHEAIYNSAAVSGGVFDNVPFPRMCGATFSMSGQLVCFFSPLPHPAAVKFHHVAFSTRRQHRGINRIPYNSHPRNYSVYENYRSYLIQKFPEEKIAVANAGILNGTETSTSSAVDLTPAATAAAKQFGFLNHNREHWVGFDDDEDGENLWLSEQGGGGAGGMTPGVGGGLSRGVAENRQVSTADLLSRLRSHGIIKGTQSTPPSAISMAENASEPKGPIADRSELRKGSKTEPEVGAFFAKKRDSISKQSSSRQSSVSRLKGIVKSESPTQISPIIAARKTSIFTVGSVEGGMSDMGNSGVSIASATGSLSNADNLLQSSLLFTNSGASKRDRVRAKSVQETSLGGASEPSSSPLDGNVFSTPTARRASAAASNSVDVTPGSSFTSTRKAGPHQDSWRSDLTEGSRQQVRLGGLAGICSEPVSEQALGLKVLIKDMSSFMPVSKKLASEYSLLGNDPVQICATNSKVARENGRPDLAKLWTMAGLILARVAVLQHDDVGPQLLVSNANLVRTSSSLFQTPIASKPEVQKSGSRRRASMALLQQIQQDPRTANLAYLKSKDKLELKKDGTFCATHEFLEGIHEGDMWVRADWGNHPLGNNLVEKIFQPLALIGDIQSLAMMSCIFTEPFGSTDSVYGDASGRQRPTTLKEEKLHERYAASSVYSASYQASVFMDAEQYSKRSTTQSHLLQPGIPIKINRENTRYDSNQSSSNGRVLLHRANSSGRLQMTSSENGQGTPQMYPDSFPEENLMRAQNRDAASPALRHDIVGRLYGRTSGVSYSPSDRLGTPGGGGGIVRRFGSESARSSLAQSVNPSRSYIPSHIPLPAPGLMMMIDSPSRRLPSDEEEYRFESEDLYGEDMHHTPTLSASYGKRLAIGSGLVPREESQCDNYTVALLNPTRQHIFDQYKIKYADILLSWGLTEKRAELLKLVSTKSAAAMGVYVDGSESQLGLPVAAILVKSDSNEDFKQPISDPDVAQYLPVSLPTSAPSASSATTAATLIVTTASSTSRNAIVISPAPAVVAQVETQDPTLKCISLATSQLCPSFRSYYFNAQSEYLRQQVGIADGRDATSRDFDSMVQRWAYGITGTLGDIQCLAWDQSKVRYSVQYFCDYFLQDPYVIGNSGESLPGSATDCNVVAHNGQVPEKSLTPRISPYACDNFFNSTFEYISDSLTGCQGSTAMTRGRFVKSTKDQCAAAKYAVEQDGYTGVDMIKVDNSTEHLQCGFGIVNGNQTSGIFQAFLHCYRETTDPCCKVDPAIVKALNNGGVYPDKPPPPWTCYVQFNRFFLLSCGQLSGIIIGVCMVILSGVIIWIGVSRQDPEEMRRTKAGESKARYAWVSGWWKNSAFSNPARPHDDDDGGDSGFKAAANRLSLQKPQKVQGGSQNGQPNKFSMERTQFQRFDDQEGNDVYASRARGASRDPFNSGSSSPAAAPGYKAMFEFRGDTENGEMDIVRANDRLVVLQVVADGYAYAQNLETGRQGVVPLNILAR</sequence>
<dbReference type="Proteomes" id="UP000320333">
    <property type="component" value="Unassembled WGS sequence"/>
</dbReference>
<feature type="domain" description="SH3" evidence="8">
    <location>
        <begin position="2296"/>
        <end position="2356"/>
    </location>
</feature>
<proteinExistence type="predicted"/>
<dbReference type="PROSITE" id="PS50002">
    <property type="entry name" value="SH3"/>
    <property type="match status" value="1"/>
</dbReference>
<dbReference type="GO" id="GO:0034198">
    <property type="term" value="P:cellular response to amino acid starvation"/>
    <property type="evidence" value="ECO:0007669"/>
    <property type="project" value="TreeGrafter"/>
</dbReference>
<feature type="compositionally biased region" description="Polar residues" evidence="6">
    <location>
        <begin position="1241"/>
        <end position="1255"/>
    </location>
</feature>
<dbReference type="InterPro" id="IPR036028">
    <property type="entry name" value="SH3-like_dom_sf"/>
</dbReference>
<organism evidence="9 10">
    <name type="scientific">Chytriomyces confervae</name>
    <dbReference type="NCBI Taxonomy" id="246404"/>
    <lineage>
        <taxon>Eukaryota</taxon>
        <taxon>Fungi</taxon>
        <taxon>Fungi incertae sedis</taxon>
        <taxon>Chytridiomycota</taxon>
        <taxon>Chytridiomycota incertae sedis</taxon>
        <taxon>Chytridiomycetes</taxon>
        <taxon>Chytridiales</taxon>
        <taxon>Chytriomycetaceae</taxon>
        <taxon>Chytriomyces</taxon>
    </lineage>
</organism>
<feature type="compositionally biased region" description="Polar residues" evidence="6">
    <location>
        <begin position="1669"/>
        <end position="1681"/>
    </location>
</feature>
<keyword evidence="3" id="KW-0677">Repeat</keyword>
<dbReference type="EMBL" id="QEAP01000105">
    <property type="protein sequence ID" value="TPX74866.1"/>
    <property type="molecule type" value="Genomic_DNA"/>
</dbReference>
<feature type="compositionally biased region" description="Polar residues" evidence="6">
    <location>
        <begin position="1591"/>
        <end position="1604"/>
    </location>
</feature>
<evidence type="ECO:0000313" key="10">
    <source>
        <dbReference type="Proteomes" id="UP000320333"/>
    </source>
</evidence>
<feature type="repeat" description="WD" evidence="5">
    <location>
        <begin position="149"/>
        <end position="184"/>
    </location>
</feature>
<feature type="region of interest" description="Disordered" evidence="6">
    <location>
        <begin position="1062"/>
        <end position="1129"/>
    </location>
</feature>
<keyword evidence="7" id="KW-0812">Transmembrane</keyword>
<dbReference type="Gene3D" id="2.130.10.10">
    <property type="entry name" value="YVTN repeat-like/Quinoprotein amine dehydrogenase"/>
    <property type="match status" value="2"/>
</dbReference>
<keyword evidence="2 5" id="KW-0853">WD repeat</keyword>
<evidence type="ECO:0000259" key="8">
    <source>
        <dbReference type="PROSITE" id="PS50002"/>
    </source>
</evidence>
<evidence type="ECO:0000256" key="5">
    <source>
        <dbReference type="PROSITE-ProRule" id="PRU00221"/>
    </source>
</evidence>
<keyword evidence="7" id="KW-0472">Membrane</keyword>
<gene>
    <name evidence="9" type="ORF">CcCBS67573_g03878</name>
</gene>
<feature type="compositionally biased region" description="Basic and acidic residues" evidence="6">
    <location>
        <begin position="1086"/>
        <end position="1100"/>
    </location>
</feature>
<evidence type="ECO:0000313" key="9">
    <source>
        <dbReference type="EMBL" id="TPX74866.1"/>
    </source>
</evidence>
<keyword evidence="1 4" id="KW-0728">SH3 domain</keyword>
<dbReference type="SUPFAM" id="SSF50044">
    <property type="entry name" value="SH3-domain"/>
    <property type="match status" value="1"/>
</dbReference>
<accession>A0A507FHS8</accession>
<feature type="transmembrane region" description="Helical" evidence="7">
    <location>
        <begin position="2160"/>
        <end position="2181"/>
    </location>
</feature>
<dbReference type="InterPro" id="IPR015943">
    <property type="entry name" value="WD40/YVTN_repeat-like_dom_sf"/>
</dbReference>
<feature type="compositionally biased region" description="Low complexity" evidence="6">
    <location>
        <begin position="1114"/>
        <end position="1126"/>
    </location>
</feature>
<comment type="caution">
    <text evidence="9">The sequence shown here is derived from an EMBL/GenBank/DDBJ whole genome shotgun (WGS) entry which is preliminary data.</text>
</comment>
<feature type="region of interest" description="Disordered" evidence="6">
    <location>
        <begin position="1197"/>
        <end position="1271"/>
    </location>
</feature>
<evidence type="ECO:0000256" key="4">
    <source>
        <dbReference type="PROSITE-ProRule" id="PRU00192"/>
    </source>
</evidence>
<dbReference type="InterPro" id="IPR019775">
    <property type="entry name" value="WD40_repeat_CS"/>
</dbReference>
<dbReference type="InterPro" id="IPR036322">
    <property type="entry name" value="WD40_repeat_dom_sf"/>
</dbReference>
<evidence type="ECO:0000256" key="1">
    <source>
        <dbReference type="ARBA" id="ARBA00022443"/>
    </source>
</evidence>
<evidence type="ECO:0000256" key="7">
    <source>
        <dbReference type="SAM" id="Phobius"/>
    </source>
</evidence>
<dbReference type="Pfam" id="PF00400">
    <property type="entry name" value="WD40"/>
    <property type="match status" value="2"/>
</dbReference>
<reference evidence="9 10" key="1">
    <citation type="journal article" date="2019" name="Sci. Rep.">
        <title>Comparative genomics of chytrid fungi reveal insights into the obligate biotrophic and pathogenic lifestyle of Synchytrium endobioticum.</title>
        <authorList>
            <person name="van de Vossenberg B.T.L.H."/>
            <person name="Warris S."/>
            <person name="Nguyen H.D.T."/>
            <person name="van Gent-Pelzer M.P.E."/>
            <person name="Joly D.L."/>
            <person name="van de Geest H.C."/>
            <person name="Bonants P.J.M."/>
            <person name="Smith D.S."/>
            <person name="Levesque C.A."/>
            <person name="van der Lee T.A.J."/>
        </authorList>
    </citation>
    <scope>NUCLEOTIDE SEQUENCE [LARGE SCALE GENOMIC DNA]</scope>
    <source>
        <strain evidence="9 10">CBS 675.73</strain>
    </source>
</reference>
<dbReference type="PANTHER" id="PTHR46170:SF1">
    <property type="entry name" value="GATOR COMPLEX PROTEIN WDR59"/>
    <property type="match status" value="1"/>
</dbReference>
<feature type="compositionally biased region" description="Polar residues" evidence="6">
    <location>
        <begin position="1206"/>
        <end position="1231"/>
    </location>
</feature>
<dbReference type="STRING" id="246404.A0A507FHS8"/>
<feature type="region of interest" description="Disordered" evidence="6">
    <location>
        <begin position="189"/>
        <end position="210"/>
    </location>
</feature>
<dbReference type="PROSITE" id="PS50294">
    <property type="entry name" value="WD_REPEATS_REGION"/>
    <property type="match status" value="2"/>
</dbReference>
<dbReference type="InterPro" id="IPR049567">
    <property type="entry name" value="WDR59-like"/>
</dbReference>
<dbReference type="SMART" id="SM00320">
    <property type="entry name" value="WD40"/>
    <property type="match status" value="5"/>
</dbReference>
<feature type="region of interest" description="Disordered" evidence="6">
    <location>
        <begin position="465"/>
        <end position="536"/>
    </location>
</feature>
<feature type="repeat" description="WD" evidence="5">
    <location>
        <begin position="266"/>
        <end position="300"/>
    </location>
</feature>
<dbReference type="GO" id="GO:0035591">
    <property type="term" value="F:signaling adaptor activity"/>
    <property type="evidence" value="ECO:0007669"/>
    <property type="project" value="TreeGrafter"/>
</dbReference>
<evidence type="ECO:0000256" key="3">
    <source>
        <dbReference type="ARBA" id="ARBA00022737"/>
    </source>
</evidence>
<dbReference type="InterPro" id="IPR001680">
    <property type="entry name" value="WD40_rpt"/>
</dbReference>
<feature type="region of interest" description="Disordered" evidence="6">
    <location>
        <begin position="99"/>
        <end position="126"/>
    </location>
</feature>
<dbReference type="PROSITE" id="PS50082">
    <property type="entry name" value="WD_REPEATS_2"/>
    <property type="match status" value="3"/>
</dbReference>
<feature type="region of interest" description="Disordered" evidence="6">
    <location>
        <begin position="1640"/>
        <end position="1681"/>
    </location>
</feature>
<dbReference type="GO" id="GO:0035859">
    <property type="term" value="C:Seh1-associated complex"/>
    <property type="evidence" value="ECO:0007669"/>
    <property type="project" value="TreeGrafter"/>
</dbReference>